<dbReference type="EMBL" id="GBXM01002485">
    <property type="protein sequence ID" value="JAI06093.1"/>
    <property type="molecule type" value="Transcribed_RNA"/>
</dbReference>
<name>A0A0E9XTM6_ANGAN</name>
<sequence length="14" mass="1547">MPLSGEKKLITCNL</sequence>
<proteinExistence type="predicted"/>
<reference evidence="1" key="2">
    <citation type="journal article" date="2015" name="Fish Shellfish Immunol.">
        <title>Early steps in the European eel (Anguilla anguilla)-Vibrio vulnificus interaction in the gills: Role of the RtxA13 toxin.</title>
        <authorList>
            <person name="Callol A."/>
            <person name="Pajuelo D."/>
            <person name="Ebbesson L."/>
            <person name="Teles M."/>
            <person name="MacKenzie S."/>
            <person name="Amaro C."/>
        </authorList>
    </citation>
    <scope>NUCLEOTIDE SEQUENCE</scope>
</reference>
<evidence type="ECO:0000313" key="1">
    <source>
        <dbReference type="EMBL" id="JAI06093.1"/>
    </source>
</evidence>
<protein>
    <submittedName>
        <fullName evidence="1">Uncharacterized protein</fullName>
    </submittedName>
</protein>
<reference evidence="1" key="1">
    <citation type="submission" date="2014-11" db="EMBL/GenBank/DDBJ databases">
        <authorList>
            <person name="Amaro Gonzalez C."/>
        </authorList>
    </citation>
    <scope>NUCLEOTIDE SEQUENCE</scope>
</reference>
<accession>A0A0E9XTM6</accession>
<organism evidence="1">
    <name type="scientific">Anguilla anguilla</name>
    <name type="common">European freshwater eel</name>
    <name type="synonym">Muraena anguilla</name>
    <dbReference type="NCBI Taxonomy" id="7936"/>
    <lineage>
        <taxon>Eukaryota</taxon>
        <taxon>Metazoa</taxon>
        <taxon>Chordata</taxon>
        <taxon>Craniata</taxon>
        <taxon>Vertebrata</taxon>
        <taxon>Euteleostomi</taxon>
        <taxon>Actinopterygii</taxon>
        <taxon>Neopterygii</taxon>
        <taxon>Teleostei</taxon>
        <taxon>Anguilliformes</taxon>
        <taxon>Anguillidae</taxon>
        <taxon>Anguilla</taxon>
    </lineage>
</organism>